<feature type="region of interest" description="Disordered" evidence="4">
    <location>
        <begin position="252"/>
        <end position="284"/>
    </location>
</feature>
<dbReference type="GO" id="GO:0005737">
    <property type="term" value="C:cytoplasm"/>
    <property type="evidence" value="ECO:0007669"/>
    <property type="project" value="UniProtKB-ARBA"/>
</dbReference>
<proteinExistence type="predicted"/>
<dbReference type="SUPFAM" id="SSF47923">
    <property type="entry name" value="Ypt/Rab-GAP domain of gyp1p"/>
    <property type="match status" value="2"/>
</dbReference>
<dbReference type="PROSITE" id="PS50086">
    <property type="entry name" value="TBC_RABGAP"/>
    <property type="match status" value="1"/>
</dbReference>
<evidence type="ECO:0000256" key="2">
    <source>
        <dbReference type="ARBA" id="ARBA00072091"/>
    </source>
</evidence>
<dbReference type="PANTHER" id="PTHR22957">
    <property type="entry name" value="TBC1 DOMAIN FAMILY MEMBER GTPASE-ACTIVATING PROTEIN"/>
    <property type="match status" value="1"/>
</dbReference>
<dbReference type="Proteomes" id="UP000800235">
    <property type="component" value="Unassembled WGS sequence"/>
</dbReference>
<feature type="compositionally biased region" description="Basic and acidic residues" evidence="4">
    <location>
        <begin position="252"/>
        <end position="265"/>
    </location>
</feature>
<dbReference type="Gene3D" id="1.10.472.80">
    <property type="entry name" value="Ypt/Rab-GAP domain of gyp1p, domain 3"/>
    <property type="match status" value="1"/>
</dbReference>
<dbReference type="EMBL" id="MU007027">
    <property type="protein sequence ID" value="KAF2432310.1"/>
    <property type="molecule type" value="Genomic_DNA"/>
</dbReference>
<name>A0A9P4NU71_9PEZI</name>
<dbReference type="Gene3D" id="1.10.8.270">
    <property type="entry name" value="putative rabgap domain of human tbc1 domain family member 14 like domains"/>
    <property type="match status" value="1"/>
</dbReference>
<evidence type="ECO:0000256" key="3">
    <source>
        <dbReference type="ARBA" id="ARBA00082648"/>
    </source>
</evidence>
<accession>A0A9P4NU71</accession>
<organism evidence="6 7">
    <name type="scientific">Tothia fuscella</name>
    <dbReference type="NCBI Taxonomy" id="1048955"/>
    <lineage>
        <taxon>Eukaryota</taxon>
        <taxon>Fungi</taxon>
        <taxon>Dikarya</taxon>
        <taxon>Ascomycota</taxon>
        <taxon>Pezizomycotina</taxon>
        <taxon>Dothideomycetes</taxon>
        <taxon>Pleosporomycetidae</taxon>
        <taxon>Venturiales</taxon>
        <taxon>Cylindrosympodiaceae</taxon>
        <taxon>Tothia</taxon>
    </lineage>
</organism>
<keyword evidence="7" id="KW-1185">Reference proteome</keyword>
<feature type="compositionally biased region" description="Polar residues" evidence="4">
    <location>
        <begin position="751"/>
        <end position="765"/>
    </location>
</feature>
<evidence type="ECO:0000313" key="7">
    <source>
        <dbReference type="Proteomes" id="UP000800235"/>
    </source>
</evidence>
<dbReference type="OrthoDB" id="10264062at2759"/>
<protein>
    <recommendedName>
        <fullName evidence="2">GTPase-activating protein GYP7</fullName>
    </recommendedName>
    <alternativeName>
        <fullName evidence="3">GAP for YPT7</fullName>
    </alternativeName>
</protein>
<dbReference type="AlphaFoldDB" id="A0A9P4NU71"/>
<dbReference type="PANTHER" id="PTHR22957:SF502">
    <property type="entry name" value="SMALL G PROTEIN SIGNALING MODULATOR 2-RELATED"/>
    <property type="match status" value="1"/>
</dbReference>
<dbReference type="FunFam" id="1.10.8.270:FF:000032">
    <property type="entry name" value="GTPase activating protein (Gyp7)"/>
    <property type="match status" value="1"/>
</dbReference>
<evidence type="ECO:0000259" key="5">
    <source>
        <dbReference type="PROSITE" id="PS50086"/>
    </source>
</evidence>
<comment type="caution">
    <text evidence="6">The sequence shown here is derived from an EMBL/GenBank/DDBJ whole genome shotgun (WGS) entry which is preliminary data.</text>
</comment>
<dbReference type="InterPro" id="IPR021935">
    <property type="entry name" value="SGSM1/2_RBD"/>
</dbReference>
<dbReference type="GO" id="GO:0005096">
    <property type="term" value="F:GTPase activator activity"/>
    <property type="evidence" value="ECO:0007669"/>
    <property type="project" value="UniProtKB-KW"/>
</dbReference>
<sequence length="836" mass="94976">MVSPQSPASPTASFYDMSDDEEGEYNTIRHTKSGRGVKLLYTKSKVYIHPTTSSKDNIPGFIALIQQKSPTTNLASDRPTSSQSQNTLSSSDLLLAWVPESSLGDSLDTYVKVDLSDSSSPPKQSYLVPAPPLTTSHGAGLSHGTYAFSVPVSEVYSVIVRPPNLGWWFGSVVINTRAGDSFPALFFHDNECQSTILQRKKLARESFDPFKDGGGMFWGGDEVLRWLKRYVKVERAGADPNIFLVDPSEDDKKGFGKGDTSDKKKAAAGGKGHGASGSRDGGMDPVTKFFKETRWNVLEKLSQVTTFTRRTAEAVADNKNLPPQMRRLLHNPEIQTIQDEFDSARIYLARWAMGIAEQSEKDKNQRVWTANEALEMEETGVGDFELLEMEAGKLSLAERRKVVKLEEWNGFFNPTDGRLLITPDEVKERIFHGGLDPEDGVRKEAWLFLLGVYEWNSSKDERHAVMNSKRDEYIRLKGAWWERMVEGNSNLEETEYWRDQKNRIEKDVHRTDRNIPLFAGEDIPHPDPDSPFADQGTNVHMEQMKDMLLTYNEFNKELGYVQGMSDLLAPIYAVTQDDAIAFWAFTEFMNRMERNFLRDQSGMRTQLLTLDHLVQLLDPKLYLHLQTADSTNFFFFFRMLLVWYKREFPWMDVLHLWEVLWTDYQSSNFHLFVAFAILEKHRDVIMEHLERFDEVLKYINDLSNQIDLDSTLVRAEALFNRFQRTVEAVDRKNHFPIPSTVRQRRPGPGSPKTSQDGNSGASTGASDRATPALVSKPAQATGDNKGKRRSAEVAIDESSKPKELVISSELRDLLKRDVYYRLDKKEVKEHGGGVGT</sequence>
<dbReference type="SMART" id="SM00164">
    <property type="entry name" value="TBC"/>
    <property type="match status" value="1"/>
</dbReference>
<gene>
    <name evidence="6" type="ORF">EJ08DRAFT_648357</name>
</gene>
<feature type="domain" description="Rab-GAP TBC" evidence="5">
    <location>
        <begin position="436"/>
        <end position="664"/>
    </location>
</feature>
<dbReference type="FunFam" id="1.10.472.80:FF:000005">
    <property type="entry name" value="TBC1 domain family member 15"/>
    <property type="match status" value="1"/>
</dbReference>
<reference evidence="6" key="1">
    <citation type="journal article" date="2020" name="Stud. Mycol.">
        <title>101 Dothideomycetes genomes: a test case for predicting lifestyles and emergence of pathogens.</title>
        <authorList>
            <person name="Haridas S."/>
            <person name="Albert R."/>
            <person name="Binder M."/>
            <person name="Bloem J."/>
            <person name="Labutti K."/>
            <person name="Salamov A."/>
            <person name="Andreopoulos B."/>
            <person name="Baker S."/>
            <person name="Barry K."/>
            <person name="Bills G."/>
            <person name="Bluhm B."/>
            <person name="Cannon C."/>
            <person name="Castanera R."/>
            <person name="Culley D."/>
            <person name="Daum C."/>
            <person name="Ezra D."/>
            <person name="Gonzalez J."/>
            <person name="Henrissat B."/>
            <person name="Kuo A."/>
            <person name="Liang C."/>
            <person name="Lipzen A."/>
            <person name="Lutzoni F."/>
            <person name="Magnuson J."/>
            <person name="Mondo S."/>
            <person name="Nolan M."/>
            <person name="Ohm R."/>
            <person name="Pangilinan J."/>
            <person name="Park H.-J."/>
            <person name="Ramirez L."/>
            <person name="Alfaro M."/>
            <person name="Sun H."/>
            <person name="Tritt A."/>
            <person name="Yoshinaga Y."/>
            <person name="Zwiers L.-H."/>
            <person name="Turgeon B."/>
            <person name="Goodwin S."/>
            <person name="Spatafora J."/>
            <person name="Crous P."/>
            <person name="Grigoriev I."/>
        </authorList>
    </citation>
    <scope>NUCLEOTIDE SEQUENCE</scope>
    <source>
        <strain evidence="6">CBS 130266</strain>
    </source>
</reference>
<evidence type="ECO:0000256" key="4">
    <source>
        <dbReference type="SAM" id="MobiDB-lite"/>
    </source>
</evidence>
<evidence type="ECO:0000256" key="1">
    <source>
        <dbReference type="ARBA" id="ARBA00022468"/>
    </source>
</evidence>
<keyword evidence="1" id="KW-0343">GTPase activation</keyword>
<evidence type="ECO:0000313" key="6">
    <source>
        <dbReference type="EMBL" id="KAF2432310.1"/>
    </source>
</evidence>
<dbReference type="Pfam" id="PF12068">
    <property type="entry name" value="PH_RBD"/>
    <property type="match status" value="1"/>
</dbReference>
<dbReference type="InterPro" id="IPR035969">
    <property type="entry name" value="Rab-GAP_TBC_sf"/>
</dbReference>
<dbReference type="InterPro" id="IPR000195">
    <property type="entry name" value="Rab-GAP-TBC_dom"/>
</dbReference>
<dbReference type="Pfam" id="PF00566">
    <property type="entry name" value="RabGAP-TBC"/>
    <property type="match status" value="1"/>
</dbReference>
<feature type="region of interest" description="Disordered" evidence="4">
    <location>
        <begin position="735"/>
        <end position="801"/>
    </location>
</feature>